<evidence type="ECO:0000259" key="3">
    <source>
        <dbReference type="SMART" id="SM00210"/>
    </source>
</evidence>
<dbReference type="GeneTree" id="ENSGT01000000214708"/>
<dbReference type="InterPro" id="IPR013320">
    <property type="entry name" value="ConA-like_dom_sf"/>
</dbReference>
<name>A0A3B3T1E5_9TELE</name>
<evidence type="ECO:0000313" key="4">
    <source>
        <dbReference type="Ensembl" id="ENSPKIP00000036892.1"/>
    </source>
</evidence>
<protein>
    <recommendedName>
        <fullName evidence="3">Thrombospondin-like N-terminal domain-containing protein</fullName>
    </recommendedName>
</protein>
<dbReference type="Ensembl" id="ENSPKIT00000017846.1">
    <property type="protein sequence ID" value="ENSPKIP00000036892.1"/>
    <property type="gene ID" value="ENSPKIG00000015292.1"/>
</dbReference>
<feature type="domain" description="Thrombospondin-like N-terminal" evidence="3">
    <location>
        <begin position="57"/>
        <end position="252"/>
    </location>
</feature>
<dbReference type="Proteomes" id="UP000261540">
    <property type="component" value="Unplaced"/>
</dbReference>
<dbReference type="SMART" id="SM00210">
    <property type="entry name" value="TSPN"/>
    <property type="match status" value="1"/>
</dbReference>
<dbReference type="AlphaFoldDB" id="A0A3B3T1E5"/>
<keyword evidence="1" id="KW-0732">Signal</keyword>
<proteinExistence type="predicted"/>
<dbReference type="SUPFAM" id="SSF49899">
    <property type="entry name" value="Concanavalin A-like lectins/glucanases"/>
    <property type="match status" value="1"/>
</dbReference>
<reference evidence="4" key="1">
    <citation type="submission" date="2025-08" db="UniProtKB">
        <authorList>
            <consortium name="Ensembl"/>
        </authorList>
    </citation>
    <scope>IDENTIFICATION</scope>
</reference>
<reference evidence="4" key="2">
    <citation type="submission" date="2025-09" db="UniProtKB">
        <authorList>
            <consortium name="Ensembl"/>
        </authorList>
    </citation>
    <scope>IDENTIFICATION</scope>
</reference>
<sequence length="306" mass="33881">MSTETTFKLQSTGARDGHRDGKFPRVCVCVRVRVCVCVGRCRQCHLFMLCYFLQTNTTDVLRLLELSLDMEGVSLEAGLCAARNDTAKIDAAYRIGKEMRLSVPTKQLFPDSAFPEDFSLMATVRPKKGTRSSLLSLYDARGVQQLGLEVGPSPVLLYADHQGLPPPELYPTFSTVDLADGNWHRIAYSVQGKATTLYLDCEEVQTLELARGDDPVISTEGIAMFGARLQHDEVFEVSCMDEVDSLLILEEGSYHRQCQLSERDFQSISLLACASLNGSPHGPVCRGGFIVSLAPTRYFKSKTNSY</sequence>
<organism evidence="4 5">
    <name type="scientific">Paramormyrops kingsleyae</name>
    <dbReference type="NCBI Taxonomy" id="1676925"/>
    <lineage>
        <taxon>Eukaryota</taxon>
        <taxon>Metazoa</taxon>
        <taxon>Chordata</taxon>
        <taxon>Craniata</taxon>
        <taxon>Vertebrata</taxon>
        <taxon>Euteleostomi</taxon>
        <taxon>Actinopterygii</taxon>
        <taxon>Neopterygii</taxon>
        <taxon>Teleostei</taxon>
        <taxon>Osteoglossocephala</taxon>
        <taxon>Osteoglossomorpha</taxon>
        <taxon>Osteoglossiformes</taxon>
        <taxon>Mormyridae</taxon>
        <taxon>Paramormyrops</taxon>
    </lineage>
</organism>
<keyword evidence="5" id="KW-1185">Reference proteome</keyword>
<keyword evidence="2" id="KW-0677">Repeat</keyword>
<evidence type="ECO:0000256" key="2">
    <source>
        <dbReference type="ARBA" id="ARBA00022737"/>
    </source>
</evidence>
<evidence type="ECO:0000313" key="5">
    <source>
        <dbReference type="Proteomes" id="UP000261540"/>
    </source>
</evidence>
<accession>A0A3B3T1E5</accession>
<dbReference type="Gene3D" id="2.60.120.200">
    <property type="match status" value="1"/>
</dbReference>
<dbReference type="InterPro" id="IPR048287">
    <property type="entry name" value="TSPN-like_N"/>
</dbReference>
<evidence type="ECO:0000256" key="1">
    <source>
        <dbReference type="ARBA" id="ARBA00022729"/>
    </source>
</evidence>